<accession>A0A1A8Z590</accession>
<dbReference type="PATRIC" id="fig|299146.4.peg.597"/>
<feature type="region of interest" description="Disordered" evidence="1">
    <location>
        <begin position="65"/>
        <end position="100"/>
    </location>
</feature>
<evidence type="ECO:0000313" key="2">
    <source>
        <dbReference type="EMBL" id="SBT39098.1"/>
    </source>
</evidence>
<evidence type="ECO:0000256" key="1">
    <source>
        <dbReference type="SAM" id="MobiDB-lite"/>
    </source>
</evidence>
<reference evidence="2 3" key="1">
    <citation type="submission" date="2016-06" db="EMBL/GenBank/DDBJ databases">
        <authorList>
            <person name="Kjaerup R.B."/>
            <person name="Dalgaard T.S."/>
            <person name="Juul-Madsen H.R."/>
        </authorList>
    </citation>
    <scope>NUCLEOTIDE SEQUENCE [LARGE SCALE GENOMIC DNA]</scope>
    <source>
        <strain evidence="2 3">DSM 45248</strain>
    </source>
</reference>
<dbReference type="RefSeq" id="WP_091191359.1">
    <property type="nucleotide sequence ID" value="NZ_LT594324.1"/>
</dbReference>
<dbReference type="AlphaFoldDB" id="A0A1A8Z590"/>
<dbReference type="Proteomes" id="UP000198765">
    <property type="component" value="Chromosome I"/>
</dbReference>
<proteinExistence type="predicted"/>
<keyword evidence="3" id="KW-1185">Reference proteome</keyword>
<organism evidence="2 3">
    <name type="scientific">Micromonospora narathiwatensis</name>
    <dbReference type="NCBI Taxonomy" id="299146"/>
    <lineage>
        <taxon>Bacteria</taxon>
        <taxon>Bacillati</taxon>
        <taxon>Actinomycetota</taxon>
        <taxon>Actinomycetes</taxon>
        <taxon>Micromonosporales</taxon>
        <taxon>Micromonosporaceae</taxon>
        <taxon>Micromonospora</taxon>
    </lineage>
</organism>
<dbReference type="EMBL" id="LT594324">
    <property type="protein sequence ID" value="SBT39098.1"/>
    <property type="molecule type" value="Genomic_DNA"/>
</dbReference>
<feature type="compositionally biased region" description="Low complexity" evidence="1">
    <location>
        <begin position="81"/>
        <end position="100"/>
    </location>
</feature>
<evidence type="ECO:0000313" key="3">
    <source>
        <dbReference type="Proteomes" id="UP000198765"/>
    </source>
</evidence>
<sequence>MDTHRMDQETVERLLVGSVPDGRDGLGMLVRLLAAVRAAPRPYELLGEAAAVRAFRMTYAGAAPTHPGRVPGSWHRPGSPPDVVAAPAAVTPAAEPDPAG</sequence>
<dbReference type="OrthoDB" id="3405601at2"/>
<gene>
    <name evidence="2" type="ORF">GA0070621_0587</name>
</gene>
<protein>
    <submittedName>
        <fullName evidence="2">Uncharacterized protein</fullName>
    </submittedName>
</protein>
<name>A0A1A8Z590_9ACTN</name>